<dbReference type="Proteomes" id="UP000198736">
    <property type="component" value="Unassembled WGS sequence"/>
</dbReference>
<name>A0A0S4LBQ8_9BACT</name>
<evidence type="ECO:0000256" key="1">
    <source>
        <dbReference type="SAM" id="Coils"/>
    </source>
</evidence>
<dbReference type="SUPFAM" id="SSF54106">
    <property type="entry name" value="LysM domain"/>
    <property type="match status" value="1"/>
</dbReference>
<dbReference type="EMBL" id="CZPZ01000004">
    <property type="protein sequence ID" value="CUS33268.1"/>
    <property type="molecule type" value="Genomic_DNA"/>
</dbReference>
<dbReference type="CDD" id="cd00118">
    <property type="entry name" value="LysM"/>
    <property type="match status" value="1"/>
</dbReference>
<proteinExistence type="predicted"/>
<dbReference type="InterPro" id="IPR036779">
    <property type="entry name" value="LysM_dom_sf"/>
</dbReference>
<reference evidence="4" key="1">
    <citation type="submission" date="2015-10" db="EMBL/GenBank/DDBJ databases">
        <authorList>
            <person name="Luecker S."/>
            <person name="Luecker S."/>
        </authorList>
    </citation>
    <scope>NUCLEOTIDE SEQUENCE [LARGE SCALE GENOMIC DNA]</scope>
</reference>
<protein>
    <recommendedName>
        <fullName evidence="2">LysM domain-containing protein</fullName>
    </recommendedName>
</protein>
<dbReference type="Gene3D" id="3.10.350.10">
    <property type="entry name" value="LysM domain"/>
    <property type="match status" value="1"/>
</dbReference>
<dbReference type="RefSeq" id="WP_217490615.1">
    <property type="nucleotide sequence ID" value="NZ_CZPZ01000004.1"/>
</dbReference>
<dbReference type="SMART" id="SM00257">
    <property type="entry name" value="LysM"/>
    <property type="match status" value="1"/>
</dbReference>
<dbReference type="InterPro" id="IPR018392">
    <property type="entry name" value="LysM"/>
</dbReference>
<keyword evidence="4" id="KW-1185">Reference proteome</keyword>
<organism evidence="3 4">
    <name type="scientific">Candidatus Nitrospira nitrificans</name>
    <dbReference type="NCBI Taxonomy" id="1742973"/>
    <lineage>
        <taxon>Bacteria</taxon>
        <taxon>Pseudomonadati</taxon>
        <taxon>Nitrospirota</taxon>
        <taxon>Nitrospiria</taxon>
        <taxon>Nitrospirales</taxon>
        <taxon>Nitrospiraceae</taxon>
        <taxon>Nitrospira</taxon>
    </lineage>
</organism>
<dbReference type="PANTHER" id="PTHR33734">
    <property type="entry name" value="LYSM DOMAIN-CONTAINING GPI-ANCHORED PROTEIN 2"/>
    <property type="match status" value="1"/>
</dbReference>
<dbReference type="Gene3D" id="1.10.287.1490">
    <property type="match status" value="1"/>
</dbReference>
<gene>
    <name evidence="3" type="ORF">COMA2_120153</name>
</gene>
<dbReference type="PANTHER" id="PTHR33734:SF22">
    <property type="entry name" value="MEMBRANE-BOUND LYTIC MUREIN TRANSGLYCOSYLASE D"/>
    <property type="match status" value="1"/>
</dbReference>
<dbReference type="PROSITE" id="PS51257">
    <property type="entry name" value="PROKAR_LIPOPROTEIN"/>
    <property type="match status" value="1"/>
</dbReference>
<dbReference type="AlphaFoldDB" id="A0A0S4LBQ8"/>
<keyword evidence="1" id="KW-0175">Coiled coil</keyword>
<dbReference type="Pfam" id="PF01476">
    <property type="entry name" value="LysM"/>
    <property type="match status" value="1"/>
</dbReference>
<dbReference type="STRING" id="1742973.COMA2_120153"/>
<feature type="domain" description="LysM" evidence="2">
    <location>
        <begin position="206"/>
        <end position="249"/>
    </location>
</feature>
<sequence length="262" mass="29221">MNGKWKQTSVGILLLGMSACSSLEDFIIEPEMSDLQLTVDTLKTSLRDAQRMIDELRAEVDARRQELADVQIVRAQFEGRIREAERRLGEARHVIDLQREELASSRSEREQMGRTRAALQHQLKQLHKQLSKVEKQAKEELSPAAMVSPGDGQPEMVPIVHQQGALLATPHEGAQVVAEAAIQVSAASSVGEIPVVSQSTTGPPRLYVLVKSGDTLWRIARRYHTSVSRLMTLNALSSDRIQADQVLWLTESSADMIEHERM</sequence>
<feature type="coiled-coil region" evidence="1">
    <location>
        <begin position="32"/>
        <end position="136"/>
    </location>
</feature>
<evidence type="ECO:0000313" key="3">
    <source>
        <dbReference type="EMBL" id="CUS33268.1"/>
    </source>
</evidence>
<accession>A0A0S4LBQ8</accession>
<dbReference type="GO" id="GO:0008932">
    <property type="term" value="F:lytic endotransglycosylase activity"/>
    <property type="evidence" value="ECO:0007669"/>
    <property type="project" value="TreeGrafter"/>
</dbReference>
<dbReference type="PROSITE" id="PS51782">
    <property type="entry name" value="LYSM"/>
    <property type="match status" value="1"/>
</dbReference>
<evidence type="ECO:0000313" key="4">
    <source>
        <dbReference type="Proteomes" id="UP000198736"/>
    </source>
</evidence>
<evidence type="ECO:0000259" key="2">
    <source>
        <dbReference type="PROSITE" id="PS51782"/>
    </source>
</evidence>